<dbReference type="GO" id="GO:0009279">
    <property type="term" value="C:cell outer membrane"/>
    <property type="evidence" value="ECO:0007669"/>
    <property type="project" value="UniProtKB-SubCell"/>
</dbReference>
<dbReference type="AlphaFoldDB" id="T2KNJ4"/>
<dbReference type="InterPro" id="IPR011990">
    <property type="entry name" value="TPR-like_helical_dom_sf"/>
</dbReference>
<evidence type="ECO:0000256" key="3">
    <source>
        <dbReference type="ARBA" id="ARBA00022729"/>
    </source>
</evidence>
<feature type="domain" description="RagB/SusD" evidence="6">
    <location>
        <begin position="310"/>
        <end position="479"/>
    </location>
</feature>
<evidence type="ECO:0000259" key="7">
    <source>
        <dbReference type="Pfam" id="PF14322"/>
    </source>
</evidence>
<dbReference type="STRING" id="1347342.BN863_18520"/>
<evidence type="ECO:0000256" key="4">
    <source>
        <dbReference type="ARBA" id="ARBA00023136"/>
    </source>
</evidence>
<keyword evidence="5" id="KW-0998">Cell outer membrane</keyword>
<evidence type="ECO:0000256" key="2">
    <source>
        <dbReference type="ARBA" id="ARBA00006275"/>
    </source>
</evidence>
<dbReference type="Pfam" id="PF07980">
    <property type="entry name" value="SusD_RagB"/>
    <property type="match status" value="1"/>
</dbReference>
<dbReference type="eggNOG" id="ENOG503480N">
    <property type="taxonomic scope" value="Bacteria"/>
</dbReference>
<proteinExistence type="inferred from homology"/>
<keyword evidence="9" id="KW-1185">Reference proteome</keyword>
<dbReference type="EMBL" id="HG315671">
    <property type="protein sequence ID" value="CDF79564.1"/>
    <property type="molecule type" value="Genomic_DNA"/>
</dbReference>
<protein>
    <submittedName>
        <fullName evidence="8">SusD-like protein</fullName>
    </submittedName>
</protein>
<dbReference type="Proteomes" id="UP000016160">
    <property type="component" value="Chromosome"/>
</dbReference>
<keyword evidence="3" id="KW-0732">Signal</keyword>
<evidence type="ECO:0000256" key="1">
    <source>
        <dbReference type="ARBA" id="ARBA00004442"/>
    </source>
</evidence>
<dbReference type="InterPro" id="IPR012944">
    <property type="entry name" value="SusD_RagB_dom"/>
</dbReference>
<evidence type="ECO:0000313" key="8">
    <source>
        <dbReference type="EMBL" id="CDF79564.1"/>
    </source>
</evidence>
<gene>
    <name evidence="8" type="ORF">BN863_18520</name>
</gene>
<dbReference type="SUPFAM" id="SSF48452">
    <property type="entry name" value="TPR-like"/>
    <property type="match status" value="1"/>
</dbReference>
<comment type="similarity">
    <text evidence="2">Belongs to the SusD family.</text>
</comment>
<organism evidence="8 9">
    <name type="scientific">Formosa agariphila (strain DSM 15362 / KCTC 12365 / LMG 23005 / KMM 3901 / M-2Alg 35-1)</name>
    <dbReference type="NCBI Taxonomy" id="1347342"/>
    <lineage>
        <taxon>Bacteria</taxon>
        <taxon>Pseudomonadati</taxon>
        <taxon>Bacteroidota</taxon>
        <taxon>Flavobacteriia</taxon>
        <taxon>Flavobacteriales</taxon>
        <taxon>Flavobacteriaceae</taxon>
        <taxon>Formosa</taxon>
    </lineage>
</organism>
<evidence type="ECO:0000313" key="9">
    <source>
        <dbReference type="Proteomes" id="UP000016160"/>
    </source>
</evidence>
<keyword evidence="4" id="KW-0472">Membrane</keyword>
<dbReference type="PATRIC" id="fig|1347342.6.peg.1856"/>
<name>T2KNJ4_FORAG</name>
<dbReference type="Pfam" id="PF14322">
    <property type="entry name" value="SusD-like_3"/>
    <property type="match status" value="1"/>
</dbReference>
<sequence length="483" mass="55254">MNITPSYELNEVNGITNEGKAEDAVHGIYPYIVQGNNYSGGLVYALASRSGLARFSTSDYNMTTTQTNNSPSQQYFWLGYYETINAANYAINGINKLGSDVISDDRKSELLAEARFLKAFACTYVFWKYGHWWESNDESPYGILYRDDLATVDNLQVGRLSVGDSYDRIMADIDFAIENLPDFKERGNRYVSKEFAKIFKAKILLYRYGFNDGRNKPELEEALAIVDEILNSNIPGFSMQSDLAQVYEDSWDSDENLFSGYLEQNGNADIWNASSYYFSTLITRGTLVWDWTTESQITAGLVNDAASWFKADGRWPIATGLMRYPYNATSNFKYYAWKKVCRLGQYWGLNAEPQDNKYNTYFFRYSELYIMKSELLARTGASVAEAIEPINTMRSLRTNPVLETLNPTSEQELMDLIFKEYSLETFLENGSAFFASLRMKNADGVLWMEGLKGFSIEFNKICYPIPDVEMLVNREIIQNPDLE</sequence>
<reference evidence="8 9" key="1">
    <citation type="journal article" date="2013" name="Appl. Environ. Microbiol.">
        <title>The genome of the alga-associated marine flavobacterium Formosa agariphila KMM 3901T reveals a broad potential for degradation of algal polysaccharides.</title>
        <authorList>
            <person name="Mann A.J."/>
            <person name="Hahnke R.L."/>
            <person name="Huang S."/>
            <person name="Werner J."/>
            <person name="Xing P."/>
            <person name="Barbeyron T."/>
            <person name="Huettel B."/>
            <person name="Stueber K."/>
            <person name="Reinhardt R."/>
            <person name="Harder J."/>
            <person name="Gloeckner F.O."/>
            <person name="Amann R.I."/>
            <person name="Teeling H."/>
        </authorList>
    </citation>
    <scope>NUCLEOTIDE SEQUENCE [LARGE SCALE GENOMIC DNA]</scope>
    <source>
        <strain evidence="9">DSM 15362 / KCTC 12365 / LMG 23005 / KMM 3901</strain>
    </source>
</reference>
<comment type="subcellular location">
    <subcellularLocation>
        <location evidence="1">Cell outer membrane</location>
    </subcellularLocation>
</comment>
<evidence type="ECO:0000256" key="5">
    <source>
        <dbReference type="ARBA" id="ARBA00023237"/>
    </source>
</evidence>
<dbReference type="Gene3D" id="1.25.40.390">
    <property type="match status" value="1"/>
</dbReference>
<dbReference type="InterPro" id="IPR033985">
    <property type="entry name" value="SusD-like_N"/>
</dbReference>
<dbReference type="HOGENOM" id="CLU_015553_3_3_10"/>
<feature type="domain" description="SusD-like N-terminal" evidence="7">
    <location>
        <begin position="55"/>
        <end position="186"/>
    </location>
</feature>
<evidence type="ECO:0000259" key="6">
    <source>
        <dbReference type="Pfam" id="PF07980"/>
    </source>
</evidence>
<accession>T2KNJ4</accession>